<dbReference type="PROSITE" id="PS50830">
    <property type="entry name" value="TNASE_3"/>
    <property type="match status" value="1"/>
</dbReference>
<dbReference type="PANTHER" id="PTHR12302:SF26">
    <property type="entry name" value="BLR1266 PROTEIN"/>
    <property type="match status" value="1"/>
</dbReference>
<name>A0A1W2C4I4_9HYPH</name>
<dbReference type="Gene3D" id="2.40.50.90">
    <property type="match status" value="1"/>
</dbReference>
<evidence type="ECO:0000259" key="1">
    <source>
        <dbReference type="PROSITE" id="PS50830"/>
    </source>
</evidence>
<dbReference type="PANTHER" id="PTHR12302">
    <property type="entry name" value="EBNA2 BINDING PROTEIN P100"/>
    <property type="match status" value="1"/>
</dbReference>
<evidence type="ECO:0000313" key="3">
    <source>
        <dbReference type="Proteomes" id="UP000192656"/>
    </source>
</evidence>
<protein>
    <submittedName>
        <fullName evidence="2">Endonuclease YncB, thermonuclease family</fullName>
    </submittedName>
</protein>
<dbReference type="SMART" id="SM00318">
    <property type="entry name" value="SNc"/>
    <property type="match status" value="1"/>
</dbReference>
<dbReference type="InterPro" id="IPR035437">
    <property type="entry name" value="SNase_OB-fold_sf"/>
</dbReference>
<dbReference type="Proteomes" id="UP000192656">
    <property type="component" value="Unassembled WGS sequence"/>
</dbReference>
<dbReference type="AlphaFoldDB" id="A0A1W2C4I4"/>
<keyword evidence="3" id="KW-1185">Reference proteome</keyword>
<dbReference type="EMBL" id="FWXR01000008">
    <property type="protein sequence ID" value="SMC80155.1"/>
    <property type="molecule type" value="Genomic_DNA"/>
</dbReference>
<proteinExistence type="predicted"/>
<organism evidence="2 3">
    <name type="scientific">Fulvimarina manganoxydans</name>
    <dbReference type="NCBI Taxonomy" id="937218"/>
    <lineage>
        <taxon>Bacteria</taxon>
        <taxon>Pseudomonadati</taxon>
        <taxon>Pseudomonadota</taxon>
        <taxon>Alphaproteobacteria</taxon>
        <taxon>Hyphomicrobiales</taxon>
        <taxon>Aurantimonadaceae</taxon>
        <taxon>Fulvimarina</taxon>
    </lineage>
</organism>
<dbReference type="GO" id="GO:0004519">
    <property type="term" value="F:endonuclease activity"/>
    <property type="evidence" value="ECO:0007669"/>
    <property type="project" value="UniProtKB-KW"/>
</dbReference>
<dbReference type="SUPFAM" id="SSF50199">
    <property type="entry name" value="Staphylococcal nuclease"/>
    <property type="match status" value="1"/>
</dbReference>
<accession>A0A1W2C4I4</accession>
<dbReference type="Pfam" id="PF00565">
    <property type="entry name" value="SNase"/>
    <property type="match status" value="1"/>
</dbReference>
<evidence type="ECO:0000313" key="2">
    <source>
        <dbReference type="EMBL" id="SMC80155.1"/>
    </source>
</evidence>
<dbReference type="STRING" id="937218.SAMN06297251_108164"/>
<gene>
    <name evidence="2" type="ORF">SAMN06297251_108164</name>
</gene>
<keyword evidence="2" id="KW-0255">Endonuclease</keyword>
<dbReference type="InterPro" id="IPR016071">
    <property type="entry name" value="Staphylococal_nuclease_OB-fold"/>
</dbReference>
<keyword evidence="2" id="KW-0378">Hydrolase</keyword>
<feature type="domain" description="TNase-like" evidence="1">
    <location>
        <begin position="22"/>
        <end position="142"/>
    </location>
</feature>
<keyword evidence="2" id="KW-0540">Nuclease</keyword>
<sequence>MSLALALATGSAAAQTISGPVRVIDGDTIAIEGAEDNVRLNYIDAPEKDQSCENARGSLYQCGRAASDALRQMIPAGTQVTCTVEGRDGYDRYLALCKAGDTDINGSMVASGWALEYVRYSDGRYEAFEEQARAAGRGLWQGSFVRPWEWRDDRRQERFEADRNEALAASECAIKGNVSRNGRIYHLPGQVDYDRVRIDESRGERLFCTEQNARDAGWRPALR</sequence>
<reference evidence="2 3" key="1">
    <citation type="submission" date="2017-04" db="EMBL/GenBank/DDBJ databases">
        <authorList>
            <person name="Afonso C.L."/>
            <person name="Miller P.J."/>
            <person name="Scott M.A."/>
            <person name="Spackman E."/>
            <person name="Goraichik I."/>
            <person name="Dimitrov K.M."/>
            <person name="Suarez D.L."/>
            <person name="Swayne D.E."/>
        </authorList>
    </citation>
    <scope>NUCLEOTIDE SEQUENCE [LARGE SCALE GENOMIC DNA]</scope>
    <source>
        <strain evidence="2 3">CGMCC 1.10972</strain>
    </source>
</reference>